<accession>A0A1U7VKF6</accession>
<dbReference type="AlphaFoldDB" id="A0A1U7VKF6"/>
<keyword evidence="2" id="KW-1185">Reference proteome</keyword>
<dbReference type="Proteomes" id="UP000189701">
    <property type="component" value="Unplaced"/>
</dbReference>
<evidence type="ECO:0000313" key="3">
    <source>
        <dbReference type="RefSeq" id="XP_009762325.1"/>
    </source>
</evidence>
<gene>
    <name evidence="3" type="primary">LOC104214367</name>
</gene>
<dbReference type="STRING" id="4096.A0A1U7VKF6"/>
<evidence type="ECO:0000256" key="1">
    <source>
        <dbReference type="SAM" id="MobiDB-lite"/>
    </source>
</evidence>
<dbReference type="PANTHER" id="PTHR33972:SF26">
    <property type="match status" value="1"/>
</dbReference>
<name>A0A1U7VKF6_NICSY</name>
<proteinExistence type="predicted"/>
<feature type="region of interest" description="Disordered" evidence="1">
    <location>
        <begin position="31"/>
        <end position="56"/>
    </location>
</feature>
<reference evidence="3" key="2">
    <citation type="submission" date="2025-08" db="UniProtKB">
        <authorList>
            <consortium name="RefSeq"/>
        </authorList>
    </citation>
    <scope>IDENTIFICATION</scope>
    <source>
        <tissue evidence="3">Leaf</tissue>
    </source>
</reference>
<sequence length="211" mass="22606">MARLLSNNSQIQSLTRTLTRPKFAPPLALTLRHRSNSNRSGDGDGSGEGEPPHPQLIEIDLDSSSIGSEGGIRKLEEVIHSVIVRRSAPDWLPFLPGYSYWVPPLPNQPFVKVGGGIHGHRGGGGGGGDFDPHRIVEVVGKLASVRSHFGSSSLLLSEDETACVSRVRGWPSSSFFTGGSAPTFPVPVQVVEVEVKLEDNADYDSKSEDEG</sequence>
<reference evidence="2" key="1">
    <citation type="journal article" date="2013" name="Genome Biol.">
        <title>Reference genomes and transcriptomes of Nicotiana sylvestris and Nicotiana tomentosiformis.</title>
        <authorList>
            <person name="Sierro N."/>
            <person name="Battey J.N."/>
            <person name="Ouadi S."/>
            <person name="Bovet L."/>
            <person name="Goepfert S."/>
            <person name="Bakaher N."/>
            <person name="Peitsch M.C."/>
            <person name="Ivanov N.V."/>
        </authorList>
    </citation>
    <scope>NUCLEOTIDE SEQUENCE [LARGE SCALE GENOMIC DNA]</scope>
</reference>
<dbReference type="eggNOG" id="ENOG502S181">
    <property type="taxonomic scope" value="Eukaryota"/>
</dbReference>
<dbReference type="PANTHER" id="PTHR33972">
    <property type="entry name" value="EXPRESSED PROTEIN"/>
    <property type="match status" value="1"/>
</dbReference>
<dbReference type="OrthoDB" id="1095098at2759"/>
<protein>
    <submittedName>
        <fullName evidence="3">Uncharacterized protein LOC104214367</fullName>
    </submittedName>
</protein>
<evidence type="ECO:0000313" key="2">
    <source>
        <dbReference type="Proteomes" id="UP000189701"/>
    </source>
</evidence>
<organism evidence="2 3">
    <name type="scientific">Nicotiana sylvestris</name>
    <name type="common">Wood tobacco</name>
    <name type="synonym">South American tobacco</name>
    <dbReference type="NCBI Taxonomy" id="4096"/>
    <lineage>
        <taxon>Eukaryota</taxon>
        <taxon>Viridiplantae</taxon>
        <taxon>Streptophyta</taxon>
        <taxon>Embryophyta</taxon>
        <taxon>Tracheophyta</taxon>
        <taxon>Spermatophyta</taxon>
        <taxon>Magnoliopsida</taxon>
        <taxon>eudicotyledons</taxon>
        <taxon>Gunneridae</taxon>
        <taxon>Pentapetalae</taxon>
        <taxon>asterids</taxon>
        <taxon>lamiids</taxon>
        <taxon>Solanales</taxon>
        <taxon>Solanaceae</taxon>
        <taxon>Nicotianoideae</taxon>
        <taxon>Nicotianeae</taxon>
        <taxon>Nicotiana</taxon>
    </lineage>
</organism>
<dbReference type="KEGG" id="nsy:104214367"/>
<dbReference type="RefSeq" id="XP_009762325.1">
    <property type="nucleotide sequence ID" value="XM_009764023.1"/>
</dbReference>
<dbReference type="GeneID" id="104214367"/>